<dbReference type="HOGENOM" id="CLU_083843_2_0_9"/>
<keyword evidence="1" id="KW-1133">Transmembrane helix</keyword>
<dbReference type="PATRIC" id="fig|1400520.3.peg.1220"/>
<feature type="transmembrane region" description="Helical" evidence="1">
    <location>
        <begin position="89"/>
        <end position="109"/>
    </location>
</feature>
<dbReference type="OrthoDB" id="87655at2"/>
<sequence>MAMAVALSKLAGLGTSPISSIPNVVSLMTPLTIGQVTMVFMVILILLEMLILRREFSWWAWLQLVPSVIFGALIDTFTRWLAWLPLHNYAAQLTATIVSIVILAWGVYFEVNSRTILMAGEGIATAVAVATKRKFPVVKVWCDATMVVVAVILAVFGLHGLVGVREGTILSALITGRLVNLYTEMTPNFTIWLHERA</sequence>
<gene>
    <name evidence="2" type="ORF">LFAB_06275</name>
</gene>
<dbReference type="InterPro" id="IPR038750">
    <property type="entry name" value="YczE/YyaS-like"/>
</dbReference>
<dbReference type="EMBL" id="AWWK01000031">
    <property type="protein sequence ID" value="ETY74594.1"/>
    <property type="molecule type" value="Genomic_DNA"/>
</dbReference>
<protein>
    <submittedName>
        <fullName evidence="2">Membrane protein</fullName>
    </submittedName>
</protein>
<dbReference type="eggNOG" id="COG2364">
    <property type="taxonomic scope" value="Bacteria"/>
</dbReference>
<feature type="transmembrane region" description="Helical" evidence="1">
    <location>
        <begin position="140"/>
        <end position="162"/>
    </location>
</feature>
<proteinExistence type="predicted"/>
<dbReference type="PANTHER" id="PTHR40078:SF1">
    <property type="entry name" value="INTEGRAL MEMBRANE PROTEIN"/>
    <property type="match status" value="1"/>
</dbReference>
<name>W6T8E0_9LACO</name>
<keyword evidence="1" id="KW-0812">Transmembrane</keyword>
<organism evidence="2 3">
    <name type="scientific">Lactiplantibacillus fabifermentans T30PCM01</name>
    <dbReference type="NCBI Taxonomy" id="1400520"/>
    <lineage>
        <taxon>Bacteria</taxon>
        <taxon>Bacillati</taxon>
        <taxon>Bacillota</taxon>
        <taxon>Bacilli</taxon>
        <taxon>Lactobacillales</taxon>
        <taxon>Lactobacillaceae</taxon>
        <taxon>Lactiplantibacillus</taxon>
    </lineage>
</organism>
<dbReference type="AlphaFoldDB" id="W6T8E0"/>
<feature type="transmembrane region" description="Helical" evidence="1">
    <location>
        <begin position="30"/>
        <end position="51"/>
    </location>
</feature>
<dbReference type="STRING" id="1400520.LFAB_06275"/>
<dbReference type="Proteomes" id="UP000019247">
    <property type="component" value="Unassembled WGS sequence"/>
</dbReference>
<evidence type="ECO:0000256" key="1">
    <source>
        <dbReference type="SAM" id="Phobius"/>
    </source>
</evidence>
<feature type="transmembrane region" description="Helical" evidence="1">
    <location>
        <begin position="58"/>
        <end position="77"/>
    </location>
</feature>
<dbReference type="PANTHER" id="PTHR40078">
    <property type="entry name" value="INTEGRAL MEMBRANE PROTEIN-RELATED"/>
    <property type="match status" value="1"/>
</dbReference>
<keyword evidence="1" id="KW-0472">Membrane</keyword>
<reference evidence="2 3" key="1">
    <citation type="journal article" date="2014" name="Genome Announc.">
        <title>Genome Sequence of Lactobacillus fabifermentans Strain T30PCM01, Isolated from Fermenting Grape Marc.</title>
        <authorList>
            <person name="Treu L."/>
            <person name="Vendramin V."/>
            <person name="Bovo B."/>
            <person name="Giacomini A."/>
            <person name="Corich V."/>
            <person name="Campanaro S."/>
        </authorList>
    </citation>
    <scope>NUCLEOTIDE SEQUENCE [LARGE SCALE GENOMIC DNA]</scope>
    <source>
        <strain evidence="2 3">T30PCM01</strain>
    </source>
</reference>
<dbReference type="Pfam" id="PF19700">
    <property type="entry name" value="DUF6198"/>
    <property type="match status" value="1"/>
</dbReference>
<accession>W6T8E0</accession>
<comment type="caution">
    <text evidence="2">The sequence shown here is derived from an EMBL/GenBank/DDBJ whole genome shotgun (WGS) entry which is preliminary data.</text>
</comment>
<evidence type="ECO:0000313" key="2">
    <source>
        <dbReference type="EMBL" id="ETY74594.1"/>
    </source>
</evidence>
<evidence type="ECO:0000313" key="3">
    <source>
        <dbReference type="Proteomes" id="UP000019247"/>
    </source>
</evidence>